<dbReference type="InterPro" id="IPR014710">
    <property type="entry name" value="RmlC-like_jellyroll"/>
</dbReference>
<dbReference type="SUPFAM" id="SSF51182">
    <property type="entry name" value="RmlC-like cupins"/>
    <property type="match status" value="1"/>
</dbReference>
<evidence type="ECO:0000256" key="1">
    <source>
        <dbReference type="SAM" id="MobiDB-lite"/>
    </source>
</evidence>
<protein>
    <submittedName>
        <fullName evidence="3">Unannotated protein</fullName>
    </submittedName>
</protein>
<gene>
    <name evidence="3" type="ORF">UFOPK4150_00158</name>
</gene>
<dbReference type="EMBL" id="CAFBPU010000002">
    <property type="protein sequence ID" value="CAB5019472.1"/>
    <property type="molecule type" value="Genomic_DNA"/>
</dbReference>
<evidence type="ECO:0000313" key="3">
    <source>
        <dbReference type="EMBL" id="CAB5019472.1"/>
    </source>
</evidence>
<dbReference type="Pfam" id="PF07883">
    <property type="entry name" value="Cupin_2"/>
    <property type="match status" value="1"/>
</dbReference>
<dbReference type="Gene3D" id="2.60.120.10">
    <property type="entry name" value="Jelly Rolls"/>
    <property type="match status" value="1"/>
</dbReference>
<dbReference type="AlphaFoldDB" id="A0A6J7QYR9"/>
<sequence>MSNNRSHTTRFVAVLAALLVAGGVAVGTTATASPGPNPSTSSTWRETEGSPRTPVPPVVLLTQKSTTSLDQPFSYPTEHPAQVSSSIITLLPGEQTGRHFHQTPMYAYILSGSLTVTYETGPGITTVMTYRKGAAFVEAIGTWHNGANTGREPVRILVVQMGASGVANTVK</sequence>
<proteinExistence type="predicted"/>
<evidence type="ECO:0000259" key="2">
    <source>
        <dbReference type="Pfam" id="PF07883"/>
    </source>
</evidence>
<organism evidence="3">
    <name type="scientific">freshwater metagenome</name>
    <dbReference type="NCBI Taxonomy" id="449393"/>
    <lineage>
        <taxon>unclassified sequences</taxon>
        <taxon>metagenomes</taxon>
        <taxon>ecological metagenomes</taxon>
    </lineage>
</organism>
<feature type="region of interest" description="Disordered" evidence="1">
    <location>
        <begin position="27"/>
        <end position="57"/>
    </location>
</feature>
<name>A0A6J7QYR9_9ZZZZ</name>
<accession>A0A6J7QYR9</accession>
<dbReference type="InterPro" id="IPR011051">
    <property type="entry name" value="RmlC_Cupin_sf"/>
</dbReference>
<reference evidence="3" key="1">
    <citation type="submission" date="2020-05" db="EMBL/GenBank/DDBJ databases">
        <authorList>
            <person name="Chiriac C."/>
            <person name="Salcher M."/>
            <person name="Ghai R."/>
            <person name="Kavagutti S V."/>
        </authorList>
    </citation>
    <scope>NUCLEOTIDE SEQUENCE</scope>
</reference>
<dbReference type="InterPro" id="IPR013096">
    <property type="entry name" value="Cupin_2"/>
</dbReference>
<dbReference type="CDD" id="cd02236">
    <property type="entry name" value="cupin_CV2614-like"/>
    <property type="match status" value="1"/>
</dbReference>
<feature type="domain" description="Cupin type-2" evidence="2">
    <location>
        <begin position="87"/>
        <end position="159"/>
    </location>
</feature>